<feature type="region of interest" description="Disordered" evidence="1">
    <location>
        <begin position="1"/>
        <end position="28"/>
    </location>
</feature>
<dbReference type="InterPro" id="IPR029462">
    <property type="entry name" value="Rnk_N"/>
</dbReference>
<dbReference type="GO" id="GO:0016301">
    <property type="term" value="F:kinase activity"/>
    <property type="evidence" value="ECO:0007669"/>
    <property type="project" value="UniProtKB-KW"/>
</dbReference>
<keyword evidence="4" id="KW-0418">Kinase</keyword>
<dbReference type="NCBIfam" id="NF004396">
    <property type="entry name" value="PRK05753.1"/>
    <property type="match status" value="1"/>
</dbReference>
<dbReference type="Gene3D" id="1.10.286.20">
    <property type="match status" value="1"/>
</dbReference>
<dbReference type="InterPro" id="IPR036953">
    <property type="entry name" value="GreA/GreB_C_sf"/>
</dbReference>
<reference evidence="4 5" key="1">
    <citation type="journal article" date="2009" name="Int. J. Syst. Evol. Microbiol.">
        <title>Transfer of Teichococcus ludipueritiae and Muricoccus roseus to the genus Roseomonas, as Roseomonas ludipueritiae comb. nov. and Roseomonas rosea comb. nov., respectively, and emended description of the genus Roseomonas.</title>
        <authorList>
            <person name="Sanchez-Porro C."/>
            <person name="Gallego V."/>
            <person name="Busse H.J."/>
            <person name="Kampfer P."/>
            <person name="Ventosa A."/>
        </authorList>
    </citation>
    <scope>NUCLEOTIDE SEQUENCE [LARGE SCALE GENOMIC DNA]</scope>
    <source>
        <strain evidence="4 5">DSM 14915</strain>
    </source>
</reference>
<dbReference type="PANTHER" id="PTHR30437">
    <property type="entry name" value="TRANSCRIPTION ELONGATION FACTOR GREA"/>
    <property type="match status" value="1"/>
</dbReference>
<dbReference type="Gene3D" id="3.10.50.30">
    <property type="entry name" value="Transcription elongation factor, GreA/GreB, C-terminal domain"/>
    <property type="match status" value="1"/>
</dbReference>
<name>A0ABR7RET7_9PROT</name>
<evidence type="ECO:0000313" key="5">
    <source>
        <dbReference type="Proteomes" id="UP000603940"/>
    </source>
</evidence>
<evidence type="ECO:0000259" key="2">
    <source>
        <dbReference type="Pfam" id="PF01272"/>
    </source>
</evidence>
<dbReference type="SUPFAM" id="SSF54534">
    <property type="entry name" value="FKBP-like"/>
    <property type="match status" value="1"/>
</dbReference>
<dbReference type="EMBL" id="JACTUZ010000318">
    <property type="protein sequence ID" value="MBC9180400.1"/>
    <property type="molecule type" value="Genomic_DNA"/>
</dbReference>
<dbReference type="InterPro" id="IPR001437">
    <property type="entry name" value="Tscrpt_elong_fac_GreA/B_C"/>
</dbReference>
<sequence length="148" mass="16042">MNSTQAAEEARRKAADDDPPVMLSTTDADRLSSLAASAARRSPEVAQRLLAEIDRADLLPPDELPPDVVAMYSYVEYRDEGTGAARQVQLVYPHEADIAQGRISVLTLVGAALLGLRAGQAILWPKQDGQERRLTILRVSPQSLAPRA</sequence>
<feature type="domain" description="Regulator of nucleoside diphosphate kinase N-terminal" evidence="3">
    <location>
        <begin position="19"/>
        <end position="58"/>
    </location>
</feature>
<keyword evidence="4" id="KW-0808">Transferase</keyword>
<dbReference type="Pfam" id="PF14760">
    <property type="entry name" value="Rnk_N"/>
    <property type="match status" value="1"/>
</dbReference>
<evidence type="ECO:0000313" key="4">
    <source>
        <dbReference type="EMBL" id="MBC9180400.1"/>
    </source>
</evidence>
<organism evidence="4 5">
    <name type="scientific">Pseudoroseomonas ludipueritiae</name>
    <dbReference type="NCBI Taxonomy" id="198093"/>
    <lineage>
        <taxon>Bacteria</taxon>
        <taxon>Pseudomonadati</taxon>
        <taxon>Pseudomonadota</taxon>
        <taxon>Alphaproteobacteria</taxon>
        <taxon>Acetobacterales</taxon>
        <taxon>Acetobacteraceae</taxon>
        <taxon>Pseudoroseomonas</taxon>
    </lineage>
</organism>
<proteinExistence type="predicted"/>
<gene>
    <name evidence="4" type="primary">rnk</name>
    <name evidence="4" type="ORF">IBL25_25980</name>
</gene>
<dbReference type="Pfam" id="PF01272">
    <property type="entry name" value="GreA_GreB"/>
    <property type="match status" value="1"/>
</dbReference>
<evidence type="ECO:0000259" key="3">
    <source>
        <dbReference type="Pfam" id="PF14760"/>
    </source>
</evidence>
<accession>A0ABR7RET7</accession>
<comment type="caution">
    <text evidence="4">The sequence shown here is derived from an EMBL/GenBank/DDBJ whole genome shotgun (WGS) entry which is preliminary data.</text>
</comment>
<protein>
    <submittedName>
        <fullName evidence="4">Nucleoside diphosphate kinase regulator</fullName>
    </submittedName>
</protein>
<dbReference type="Proteomes" id="UP000603940">
    <property type="component" value="Unassembled WGS sequence"/>
</dbReference>
<keyword evidence="5" id="KW-1185">Reference proteome</keyword>
<dbReference type="PANTHER" id="PTHR30437:SF5">
    <property type="entry name" value="REGULATOR OF NUCLEOSIDE DIPHOSPHATE KINASE"/>
    <property type="match status" value="1"/>
</dbReference>
<dbReference type="InterPro" id="IPR023459">
    <property type="entry name" value="Tscrpt_elong_fac_GreA/B_fam"/>
</dbReference>
<feature type="domain" description="Transcription elongation factor GreA/GreB C-terminal" evidence="2">
    <location>
        <begin position="65"/>
        <end position="140"/>
    </location>
</feature>
<evidence type="ECO:0000256" key="1">
    <source>
        <dbReference type="SAM" id="MobiDB-lite"/>
    </source>
</evidence>